<accession>A0A813K1M7</accession>
<dbReference type="AlphaFoldDB" id="A0A813K1M7"/>
<sequence length="232" mass="25161">AWTLITLFSCRWLHQPLIVPEAILPGIWELGTVPPARGVFRCGFATVGLLLSCTVRMYESLVLVPHLSETTAEGQAWVTACAGYMAAAGLAVQGLCSLDTGSCSKMTLRVLLHVAGSLAFLLGSAWHARTFLKICNELSHTGLGASIVFQVAMLLRQLLAFCAFAIGVGGPLAFAASRLSDRFDSMAFGGLSREKVPGLKSFIALWQWVLVVNFALFYCTYTLDFWVILRPV</sequence>
<feature type="transmembrane region" description="Helical" evidence="1">
    <location>
        <begin position="110"/>
        <end position="127"/>
    </location>
</feature>
<comment type="caution">
    <text evidence="3">The sequence shown here is derived from an EMBL/GenBank/DDBJ whole genome shotgun (WGS) entry which is preliminary data.</text>
</comment>
<gene>
    <name evidence="3" type="ORF">PGLA2088_LOCUS26793</name>
</gene>
<evidence type="ECO:0000313" key="4">
    <source>
        <dbReference type="Proteomes" id="UP000626109"/>
    </source>
</evidence>
<feature type="non-terminal residue" evidence="3">
    <location>
        <position position="1"/>
    </location>
</feature>
<dbReference type="EMBL" id="CAJNNW010027188">
    <property type="protein sequence ID" value="CAE8690093.1"/>
    <property type="molecule type" value="Genomic_DNA"/>
</dbReference>
<proteinExistence type="predicted"/>
<evidence type="ECO:0000313" key="3">
    <source>
        <dbReference type="EMBL" id="CAE8690093.1"/>
    </source>
</evidence>
<keyword evidence="1" id="KW-0472">Membrane</keyword>
<keyword evidence="1" id="KW-0812">Transmembrane</keyword>
<protein>
    <recommendedName>
        <fullName evidence="2">CWH43-like N-terminal domain-containing protein</fullName>
    </recommendedName>
</protein>
<dbReference type="Pfam" id="PF10277">
    <property type="entry name" value="Frag1"/>
    <property type="match status" value="1"/>
</dbReference>
<organism evidence="3 4">
    <name type="scientific">Polarella glacialis</name>
    <name type="common">Dinoflagellate</name>
    <dbReference type="NCBI Taxonomy" id="89957"/>
    <lineage>
        <taxon>Eukaryota</taxon>
        <taxon>Sar</taxon>
        <taxon>Alveolata</taxon>
        <taxon>Dinophyceae</taxon>
        <taxon>Suessiales</taxon>
        <taxon>Suessiaceae</taxon>
        <taxon>Polarella</taxon>
    </lineage>
</organism>
<feature type="transmembrane region" description="Helical" evidence="1">
    <location>
        <begin position="202"/>
        <end position="229"/>
    </location>
</feature>
<name>A0A813K1M7_POLGL</name>
<reference evidence="3" key="1">
    <citation type="submission" date="2021-02" db="EMBL/GenBank/DDBJ databases">
        <authorList>
            <person name="Dougan E. K."/>
            <person name="Rhodes N."/>
            <person name="Thang M."/>
            <person name="Chan C."/>
        </authorList>
    </citation>
    <scope>NUCLEOTIDE SEQUENCE</scope>
</reference>
<keyword evidence="1" id="KW-1133">Transmembrane helix</keyword>
<evidence type="ECO:0000259" key="2">
    <source>
        <dbReference type="Pfam" id="PF10277"/>
    </source>
</evidence>
<feature type="transmembrane region" description="Helical" evidence="1">
    <location>
        <begin position="77"/>
        <end position="98"/>
    </location>
</feature>
<feature type="transmembrane region" description="Helical" evidence="1">
    <location>
        <begin position="147"/>
        <end position="176"/>
    </location>
</feature>
<dbReference type="Proteomes" id="UP000626109">
    <property type="component" value="Unassembled WGS sequence"/>
</dbReference>
<dbReference type="InterPro" id="IPR019402">
    <property type="entry name" value="CWH43_N"/>
</dbReference>
<feature type="domain" description="CWH43-like N-terminal" evidence="2">
    <location>
        <begin position="21"/>
        <end position="226"/>
    </location>
</feature>
<evidence type="ECO:0000256" key="1">
    <source>
        <dbReference type="SAM" id="Phobius"/>
    </source>
</evidence>